<gene>
    <name evidence="2" type="primary">yqiW</name>
    <name evidence="2" type="ORF">METEAL_30860</name>
</gene>
<accession>A0AA48KB28</accession>
<dbReference type="Pfam" id="PF06491">
    <property type="entry name" value="Disulph_isomer"/>
    <property type="match status" value="1"/>
</dbReference>
<evidence type="ECO:0008006" key="4">
    <source>
        <dbReference type="Google" id="ProtNLM"/>
    </source>
</evidence>
<dbReference type="PANTHER" id="PTHR40052">
    <property type="entry name" value="UPF0403 PROTEIN YQIW-RELATED"/>
    <property type="match status" value="1"/>
</dbReference>
<protein>
    <recommendedName>
        <fullName evidence="4">BrxA/BrxB family bacilliredoxin</fullName>
    </recommendedName>
</protein>
<evidence type="ECO:0000313" key="2">
    <source>
        <dbReference type="EMBL" id="BDU73912.1"/>
    </source>
</evidence>
<dbReference type="KEGG" id="msil:METEAL_30860"/>
<dbReference type="PANTHER" id="PTHR40052:SF2">
    <property type="entry name" value="BACILLIREDOXIN BRXA"/>
    <property type="match status" value="1"/>
</dbReference>
<proteinExistence type="inferred from homology"/>
<dbReference type="InterPro" id="IPR009474">
    <property type="entry name" value="BrxB/BrxA"/>
</dbReference>
<dbReference type="Proteomes" id="UP001238179">
    <property type="component" value="Chromosome"/>
</dbReference>
<organism evidence="2 3">
    <name type="scientific">Mesoterricola silvestris</name>
    <dbReference type="NCBI Taxonomy" id="2927979"/>
    <lineage>
        <taxon>Bacteria</taxon>
        <taxon>Pseudomonadati</taxon>
        <taxon>Acidobacteriota</taxon>
        <taxon>Holophagae</taxon>
        <taxon>Holophagales</taxon>
        <taxon>Holophagaceae</taxon>
        <taxon>Mesoterricola</taxon>
    </lineage>
</organism>
<dbReference type="Gene3D" id="3.40.30.10">
    <property type="entry name" value="Glutaredoxin"/>
    <property type="match status" value="1"/>
</dbReference>
<sequence>MVTKRVNFKGTQETPVANYPEYMVAPMRDELSEAGFRHLMTPADVDEALQRPGSTLLVVNSVCGCAAAGARPGVVKALREKGLRFDHLVTVFAGMETEATKRAREYFEGAPPSSPQAAILRDGRLVHLMGRMSFLDRTPEMIAEELAASLS</sequence>
<dbReference type="NCBIfam" id="TIGR04191">
    <property type="entry name" value="YphP_YqiW"/>
    <property type="match status" value="1"/>
</dbReference>
<keyword evidence="3" id="KW-1185">Reference proteome</keyword>
<dbReference type="EMBL" id="AP027080">
    <property type="protein sequence ID" value="BDU73912.1"/>
    <property type="molecule type" value="Genomic_DNA"/>
</dbReference>
<evidence type="ECO:0000313" key="3">
    <source>
        <dbReference type="Proteomes" id="UP001238179"/>
    </source>
</evidence>
<evidence type="ECO:0000256" key="1">
    <source>
        <dbReference type="ARBA" id="ARBA00038305"/>
    </source>
</evidence>
<dbReference type="AlphaFoldDB" id="A0AA48KB28"/>
<name>A0AA48KB28_9BACT</name>
<comment type="similarity">
    <text evidence="1">Belongs to the bacilliredoxin family.</text>
</comment>
<reference evidence="3" key="1">
    <citation type="journal article" date="2023" name="Int. J. Syst. Evol. Microbiol.">
        <title>Mesoterricola silvestris gen. nov., sp. nov., Mesoterricola sediminis sp. nov., Geothrix oryzae sp. nov., Geothrix edaphica sp. nov., Geothrix rubra sp. nov., and Geothrix limicola sp. nov., six novel members of Acidobacteriota isolated from soils.</title>
        <authorList>
            <person name="Itoh H."/>
            <person name="Sugisawa Y."/>
            <person name="Mise K."/>
            <person name="Xu Z."/>
            <person name="Kuniyasu M."/>
            <person name="Ushijima N."/>
            <person name="Kawano K."/>
            <person name="Kobayashi E."/>
            <person name="Shiratori Y."/>
            <person name="Masuda Y."/>
            <person name="Senoo K."/>
        </authorList>
    </citation>
    <scope>NUCLEOTIDE SEQUENCE [LARGE SCALE GENOMIC DNA]</scope>
    <source>
        <strain evidence="3">W79</strain>
    </source>
</reference>